<organism evidence="2 3">
    <name type="scientific">Naumovozyma castellii</name>
    <name type="common">Yeast</name>
    <name type="synonym">Saccharomyces castellii</name>
    <dbReference type="NCBI Taxonomy" id="27288"/>
    <lineage>
        <taxon>Eukaryota</taxon>
        <taxon>Fungi</taxon>
        <taxon>Dikarya</taxon>
        <taxon>Ascomycota</taxon>
        <taxon>Saccharomycotina</taxon>
        <taxon>Saccharomycetes</taxon>
        <taxon>Saccharomycetales</taxon>
        <taxon>Saccharomycetaceae</taxon>
        <taxon>Naumovozyma</taxon>
    </lineage>
</organism>
<gene>
    <name evidence="2" type="primary">NCAS0A02520</name>
    <name evidence="2" type="ordered locus">NCAS_0A02520</name>
</gene>
<dbReference type="RefSeq" id="XP_003673201.1">
    <property type="nucleotide sequence ID" value="XM_003673153.1"/>
</dbReference>
<dbReference type="AlphaFoldDB" id="G0V5S2"/>
<keyword evidence="3" id="KW-1185">Reference proteome</keyword>
<dbReference type="EMBL" id="HE576752">
    <property type="protein sequence ID" value="CCC66810.1"/>
    <property type="molecule type" value="Genomic_DNA"/>
</dbReference>
<dbReference type="InterPro" id="IPR013951">
    <property type="entry name" value="Rxt3"/>
</dbReference>
<accession>G0V5S2</accession>
<dbReference type="Pfam" id="PF08642">
    <property type="entry name" value="Rxt3"/>
    <property type="match status" value="1"/>
</dbReference>
<dbReference type="OMA" id="NNELWGC"/>
<evidence type="ECO:0000313" key="2">
    <source>
        <dbReference type="EMBL" id="CCC66810.1"/>
    </source>
</evidence>
<dbReference type="HOGENOM" id="CLU_947333_0_0_1"/>
<dbReference type="FunCoup" id="G0V5S2">
    <property type="interactions" value="220"/>
</dbReference>
<proteinExistence type="predicted"/>
<dbReference type="Proteomes" id="UP000001640">
    <property type="component" value="Chromosome 1"/>
</dbReference>
<dbReference type="eggNOG" id="KOG4843">
    <property type="taxonomic scope" value="Eukaryota"/>
</dbReference>
<feature type="region of interest" description="Disordered" evidence="1">
    <location>
        <begin position="1"/>
        <end position="67"/>
    </location>
</feature>
<dbReference type="InParanoid" id="G0V5S2"/>
<dbReference type="GO" id="GO:0033698">
    <property type="term" value="C:Rpd3L complex"/>
    <property type="evidence" value="ECO:0007669"/>
    <property type="project" value="EnsemblFungi"/>
</dbReference>
<dbReference type="KEGG" id="ncs:NCAS_0A02520"/>
<feature type="compositionally biased region" description="Polar residues" evidence="1">
    <location>
        <begin position="18"/>
        <end position="34"/>
    </location>
</feature>
<evidence type="ECO:0000256" key="1">
    <source>
        <dbReference type="SAM" id="MobiDB-lite"/>
    </source>
</evidence>
<sequence>MTAVTEPPRETLDPNQAYRETQSHIYSLQETILDSTKKAKESKTESPNEGHSSPKQETTTPDIEPKQTTVNSLPILNLNEELHHGQAPSFLGSLEYNSHKVGNFNNSKTSSEVFQPPYVILSEEHFLSHMPRPFIPEFGIDKAYSLLKIHIRYEQLQNAYNNISAPRTTNNELWGCDIYTDDSDPILALRHCGFQIDPKLTQGKVRTPGNLQNTDNVHGGLPTEDGAVFDLDLTIILLQNLQYYPSTSRFGLSSRKWGSLPTESENCSPHDGLSFGIYEIAIVKRN</sequence>
<dbReference type="GeneID" id="96900299"/>
<evidence type="ECO:0000313" key="3">
    <source>
        <dbReference type="Proteomes" id="UP000001640"/>
    </source>
</evidence>
<dbReference type="GO" id="GO:0016479">
    <property type="term" value="P:negative regulation of transcription by RNA polymerase I"/>
    <property type="evidence" value="ECO:0007669"/>
    <property type="project" value="EnsemblFungi"/>
</dbReference>
<feature type="compositionally biased region" description="Polar residues" evidence="1">
    <location>
        <begin position="55"/>
        <end position="67"/>
    </location>
</feature>
<reference key="2">
    <citation type="submission" date="2011-08" db="EMBL/GenBank/DDBJ databases">
        <title>Genome sequence of Naumovozyma castellii.</title>
        <authorList>
            <person name="Gordon J.L."/>
            <person name="Armisen D."/>
            <person name="Proux-Wera E."/>
            <person name="OhEigeartaigh S.S."/>
            <person name="Byrne K.P."/>
            <person name="Wolfe K.H."/>
        </authorList>
    </citation>
    <scope>NUCLEOTIDE SEQUENCE</scope>
    <source>
        <strain>Type strain:CBS 4309</strain>
    </source>
</reference>
<protein>
    <submittedName>
        <fullName evidence="2">Uncharacterized protein</fullName>
    </submittedName>
</protein>
<dbReference type="OrthoDB" id="3596986at2759"/>
<dbReference type="STRING" id="1064592.G0V5S2"/>
<feature type="compositionally biased region" description="Basic and acidic residues" evidence="1">
    <location>
        <begin position="35"/>
        <end position="54"/>
    </location>
</feature>
<reference evidence="3" key="1">
    <citation type="journal article" date="2011" name="Proc. Natl. Acad. Sci. U.S.A.">
        <title>Evolutionary erosion of yeast sex chromosomes by mating-type switching accidents.</title>
        <authorList>
            <person name="Gordon J.L."/>
            <person name="Armisen D."/>
            <person name="Proux-Wera E."/>
            <person name="Oheigeartaigh S.S."/>
            <person name="Byrne K.P."/>
            <person name="Wolfe K.H."/>
        </authorList>
    </citation>
    <scope>NUCLEOTIDE SEQUENCE [LARGE SCALE GENOMIC DNA]</scope>
    <source>
        <strain evidence="3">ATCC 76901 / BCRC 22586 / CBS 4309 / NBRC 1992 / NRRL Y-12630</strain>
    </source>
</reference>
<name>G0V5S2_NAUCA</name>